<sequence length="106" mass="11775">MALSHASLGGDPITCDFVIRVKNEQPHSFGCLLCIQSQEGSCADKINKATRFKLSEISLQKHATCASLWDLIMRTPLCLRLTKMTGRTFSGRKARRTALPPKGRKE</sequence>
<name>A0ABN8IBM4_9NEOP</name>
<evidence type="ECO:0008006" key="3">
    <source>
        <dbReference type="Google" id="ProtNLM"/>
    </source>
</evidence>
<gene>
    <name evidence="1" type="ORF">IPOD504_LOCUS6143</name>
</gene>
<dbReference type="Proteomes" id="UP000837857">
    <property type="component" value="Chromosome 18"/>
</dbReference>
<evidence type="ECO:0000313" key="1">
    <source>
        <dbReference type="EMBL" id="CAH2048528.1"/>
    </source>
</evidence>
<protein>
    <recommendedName>
        <fullName evidence="3">Ribosomal protein S14</fullName>
    </recommendedName>
</protein>
<reference evidence="1" key="1">
    <citation type="submission" date="2022-03" db="EMBL/GenBank/DDBJ databases">
        <authorList>
            <person name="Martin H S."/>
        </authorList>
    </citation>
    <scope>NUCLEOTIDE SEQUENCE</scope>
</reference>
<feature type="non-terminal residue" evidence="1">
    <location>
        <position position="1"/>
    </location>
</feature>
<organism evidence="1 2">
    <name type="scientific">Iphiclides podalirius</name>
    <name type="common">scarce swallowtail</name>
    <dbReference type="NCBI Taxonomy" id="110791"/>
    <lineage>
        <taxon>Eukaryota</taxon>
        <taxon>Metazoa</taxon>
        <taxon>Ecdysozoa</taxon>
        <taxon>Arthropoda</taxon>
        <taxon>Hexapoda</taxon>
        <taxon>Insecta</taxon>
        <taxon>Pterygota</taxon>
        <taxon>Neoptera</taxon>
        <taxon>Endopterygota</taxon>
        <taxon>Lepidoptera</taxon>
        <taxon>Glossata</taxon>
        <taxon>Ditrysia</taxon>
        <taxon>Papilionoidea</taxon>
        <taxon>Papilionidae</taxon>
        <taxon>Papilioninae</taxon>
        <taxon>Iphiclides</taxon>
    </lineage>
</organism>
<dbReference type="EMBL" id="OW152830">
    <property type="protein sequence ID" value="CAH2048528.1"/>
    <property type="molecule type" value="Genomic_DNA"/>
</dbReference>
<evidence type="ECO:0000313" key="2">
    <source>
        <dbReference type="Proteomes" id="UP000837857"/>
    </source>
</evidence>
<proteinExistence type="predicted"/>
<keyword evidence="2" id="KW-1185">Reference proteome</keyword>
<accession>A0ABN8IBM4</accession>